<dbReference type="HOGENOM" id="CLU_642767_0_0_1"/>
<reference evidence="2 3" key="1">
    <citation type="submission" date="2014-04" db="EMBL/GenBank/DDBJ databases">
        <authorList>
            <consortium name="DOE Joint Genome Institute"/>
            <person name="Kuo A."/>
            <person name="Zuccaro A."/>
            <person name="Kohler A."/>
            <person name="Nagy L.G."/>
            <person name="Floudas D."/>
            <person name="Copeland A."/>
            <person name="Barry K.W."/>
            <person name="Cichocki N."/>
            <person name="Veneault-Fourrey C."/>
            <person name="LaButti K."/>
            <person name="Lindquist E.A."/>
            <person name="Lipzen A."/>
            <person name="Lundell T."/>
            <person name="Morin E."/>
            <person name="Murat C."/>
            <person name="Sun H."/>
            <person name="Tunlid A."/>
            <person name="Henrissat B."/>
            <person name="Grigoriev I.V."/>
            <person name="Hibbett D.S."/>
            <person name="Martin F."/>
            <person name="Nordberg H.P."/>
            <person name="Cantor M.N."/>
            <person name="Hua S.X."/>
        </authorList>
    </citation>
    <scope>NUCLEOTIDE SEQUENCE [LARGE SCALE GENOMIC DNA]</scope>
    <source>
        <strain evidence="2 3">MAFF 305830</strain>
    </source>
</reference>
<feature type="region of interest" description="Disordered" evidence="1">
    <location>
        <begin position="370"/>
        <end position="427"/>
    </location>
</feature>
<dbReference type="AlphaFoldDB" id="A0A0C3ANF1"/>
<feature type="compositionally biased region" description="Basic residues" evidence="1">
    <location>
        <begin position="407"/>
        <end position="427"/>
    </location>
</feature>
<feature type="region of interest" description="Disordered" evidence="1">
    <location>
        <begin position="315"/>
        <end position="334"/>
    </location>
</feature>
<feature type="compositionally biased region" description="Pro residues" evidence="1">
    <location>
        <begin position="203"/>
        <end position="220"/>
    </location>
</feature>
<evidence type="ECO:0000313" key="2">
    <source>
        <dbReference type="EMBL" id="KIM20801.1"/>
    </source>
</evidence>
<feature type="compositionally biased region" description="Acidic residues" evidence="1">
    <location>
        <begin position="318"/>
        <end position="329"/>
    </location>
</feature>
<protein>
    <submittedName>
        <fullName evidence="2">Uncharacterized protein</fullName>
    </submittedName>
</protein>
<keyword evidence="3" id="KW-1185">Reference proteome</keyword>
<feature type="region of interest" description="Disordered" evidence="1">
    <location>
        <begin position="182"/>
        <end position="241"/>
    </location>
</feature>
<organism evidence="2 3">
    <name type="scientific">Serendipita vermifera MAFF 305830</name>
    <dbReference type="NCBI Taxonomy" id="933852"/>
    <lineage>
        <taxon>Eukaryota</taxon>
        <taxon>Fungi</taxon>
        <taxon>Dikarya</taxon>
        <taxon>Basidiomycota</taxon>
        <taxon>Agaricomycotina</taxon>
        <taxon>Agaricomycetes</taxon>
        <taxon>Sebacinales</taxon>
        <taxon>Serendipitaceae</taxon>
        <taxon>Serendipita</taxon>
    </lineage>
</organism>
<reference evidence="3" key="2">
    <citation type="submission" date="2015-01" db="EMBL/GenBank/DDBJ databases">
        <title>Evolutionary Origins and Diversification of the Mycorrhizal Mutualists.</title>
        <authorList>
            <consortium name="DOE Joint Genome Institute"/>
            <consortium name="Mycorrhizal Genomics Consortium"/>
            <person name="Kohler A."/>
            <person name="Kuo A."/>
            <person name="Nagy L.G."/>
            <person name="Floudas D."/>
            <person name="Copeland A."/>
            <person name="Barry K.W."/>
            <person name="Cichocki N."/>
            <person name="Veneault-Fourrey C."/>
            <person name="LaButti K."/>
            <person name="Lindquist E.A."/>
            <person name="Lipzen A."/>
            <person name="Lundell T."/>
            <person name="Morin E."/>
            <person name="Murat C."/>
            <person name="Riley R."/>
            <person name="Ohm R."/>
            <person name="Sun H."/>
            <person name="Tunlid A."/>
            <person name="Henrissat B."/>
            <person name="Grigoriev I.V."/>
            <person name="Hibbett D.S."/>
            <person name="Martin F."/>
        </authorList>
    </citation>
    <scope>NUCLEOTIDE SEQUENCE [LARGE SCALE GENOMIC DNA]</scope>
    <source>
        <strain evidence="3">MAFF 305830</strain>
    </source>
</reference>
<proteinExistence type="predicted"/>
<dbReference type="Proteomes" id="UP000054097">
    <property type="component" value="Unassembled WGS sequence"/>
</dbReference>
<sequence length="427" mass="46635">MPVQSRLQFLKSIDGPDVINPFCWVKDVLHVYNSDGESTLSEDFYTTGGARKDIFVKLGRLHPLRQPDNPKNPRDNVAQVTVVGKITDIGTNFDVLGTHTGPIPVETFKLPNINWTIGLEVIDSNDMELLGIHQDQLYSVKEFGLVLESHQGGSKRLRRPINGKVPDGIIMLNFPPHFALGPAPDIVPSPRKRNGGTSSTTTAPPPRSPPPTSPYSPSSPGPVGTLYPTSQLPNFEPDSIPSNRLRLKQPAIFGSDRAPLHPASFKWTFTPGEIVRAIVEINALSLDTGLYGSMNIVEMHHVKVNFNDKSIPPHVESPIEEFDDEDDDKSVEGDKVTSNKYKVLVPGTPDQDDVILEDKSDAETISTVKKHTVKRPAPPANELPSISRTVSDIGTEEAEATNPKTSKPVKRKAGAQGGKKAKRVKAD</sequence>
<name>A0A0C3ANF1_SERVB</name>
<accession>A0A0C3ANF1</accession>
<evidence type="ECO:0000313" key="3">
    <source>
        <dbReference type="Proteomes" id="UP000054097"/>
    </source>
</evidence>
<gene>
    <name evidence="2" type="ORF">M408DRAFT_30072</name>
</gene>
<dbReference type="EMBL" id="KN824407">
    <property type="protein sequence ID" value="KIM20801.1"/>
    <property type="molecule type" value="Genomic_DNA"/>
</dbReference>
<evidence type="ECO:0000256" key="1">
    <source>
        <dbReference type="SAM" id="MobiDB-lite"/>
    </source>
</evidence>